<comment type="caution">
    <text evidence="3">The sequence shown here is derived from an EMBL/GenBank/DDBJ whole genome shotgun (WGS) entry which is preliminary data.</text>
</comment>
<reference evidence="3" key="1">
    <citation type="journal article" date="2023" name="Phytobiomes J">
        <title>Deciphering the key players within the bacterial microbiota associated with aerial crown gall tumors on rhododendron: Insights into the gallobiome.</title>
        <authorList>
            <person name="Kuzmanovic N."/>
            <person name="Nesme J."/>
            <person name="Wolf J."/>
            <person name="Neumann-Schaal M."/>
            <person name="Petersen J."/>
            <person name="Fernandez-Gnecco G."/>
            <person name="Sproeer C."/>
            <person name="Bunk B."/>
            <person name="Overmann J."/>
            <person name="Sorensen S.J."/>
            <person name="Idczak E."/>
            <person name="Smalla K."/>
        </authorList>
    </citation>
    <scope>NUCLEOTIDE SEQUENCE</scope>
    <source>
        <strain evidence="3">Rho-11.1</strain>
    </source>
</reference>
<dbReference type="RefSeq" id="WP_320203675.1">
    <property type="nucleotide sequence ID" value="NZ_CP192785.1"/>
</dbReference>
<evidence type="ECO:0000259" key="2">
    <source>
        <dbReference type="Pfam" id="PF08541"/>
    </source>
</evidence>
<protein>
    <submittedName>
        <fullName evidence="3">3-oxoacyl-[acyl-carrier-protein] synthase III C-terminal domain-containing protein</fullName>
    </submittedName>
</protein>
<proteinExistence type="predicted"/>
<dbReference type="InterPro" id="IPR016039">
    <property type="entry name" value="Thiolase-like"/>
</dbReference>
<organism evidence="3">
    <name type="scientific">Agrobacterium rosae</name>
    <dbReference type="NCBI Taxonomy" id="1972867"/>
    <lineage>
        <taxon>Bacteria</taxon>
        <taxon>Pseudomonadati</taxon>
        <taxon>Pseudomonadota</taxon>
        <taxon>Alphaproteobacteria</taxon>
        <taxon>Hyphomicrobiales</taxon>
        <taxon>Rhizobiaceae</taxon>
        <taxon>Rhizobium/Agrobacterium group</taxon>
        <taxon>Agrobacterium</taxon>
    </lineage>
</organism>
<dbReference type="Gene3D" id="3.40.47.10">
    <property type="match status" value="1"/>
</dbReference>
<dbReference type="EMBL" id="JAVRAF010000021">
    <property type="protein sequence ID" value="MDX8305555.1"/>
    <property type="molecule type" value="Genomic_DNA"/>
</dbReference>
<feature type="domain" description="Beta-ketoacyl-[acyl-carrier-protein] synthase III C-terminal" evidence="2">
    <location>
        <begin position="225"/>
        <end position="304"/>
    </location>
</feature>
<dbReference type="Pfam" id="PF08541">
    <property type="entry name" value="ACP_syn_III_C"/>
    <property type="match status" value="1"/>
</dbReference>
<sequence>MINTIISGCANSRSVPLAELDESYGLSRNSAAVYRRFYGLDEVVRCDHDLSDMLSNVLAQSVASIPEASSRKGQLIYCKTQTHNTFGDDSWLHQFAGKHGLQFWEAHSWTMTNCASVLAAIHFLATSSGDEPIIIMAGEKAFHPGISRLPVGLLAEIPTAAVLGRSGNGWRILGTHVRHFGKFYENPDCMSAEQKKQLQENYVGYLTRFMHDSLSEFGIGKNSPFLFMPHNLNTPVTSVVVSDLGWEDRVFYGDVGRQGHAYCSDTFVNLKRLETQHADRCRHGQQVLVLAAGTGITFASCLLERVVETSSRAG</sequence>
<dbReference type="GO" id="GO:0016746">
    <property type="term" value="F:acyltransferase activity"/>
    <property type="evidence" value="ECO:0007669"/>
    <property type="project" value="UniProtKB-KW"/>
</dbReference>
<gene>
    <name evidence="3" type="ORF">RMR22_25275</name>
</gene>
<keyword evidence="1" id="KW-0808">Transferase</keyword>
<dbReference type="SUPFAM" id="SSF53901">
    <property type="entry name" value="Thiolase-like"/>
    <property type="match status" value="1"/>
</dbReference>
<accession>A0AAW9FI67</accession>
<evidence type="ECO:0000256" key="1">
    <source>
        <dbReference type="ARBA" id="ARBA00022679"/>
    </source>
</evidence>
<dbReference type="InterPro" id="IPR013747">
    <property type="entry name" value="ACP_syn_III_C"/>
</dbReference>
<evidence type="ECO:0000313" key="3">
    <source>
        <dbReference type="EMBL" id="MDX8305555.1"/>
    </source>
</evidence>
<name>A0AAW9FI67_9HYPH</name>
<dbReference type="AlphaFoldDB" id="A0AAW9FI67"/>